<protein>
    <submittedName>
        <fullName evidence="1">Uncharacterized protein</fullName>
    </submittedName>
</protein>
<evidence type="ECO:0000313" key="1">
    <source>
        <dbReference type="EMBL" id="OXC80030.1"/>
    </source>
</evidence>
<dbReference type="EMBL" id="MTHB01000027">
    <property type="protein sequence ID" value="OXC80030.1"/>
    <property type="molecule type" value="Genomic_DNA"/>
</dbReference>
<gene>
    <name evidence="1" type="ORF">BSU04_04360</name>
</gene>
<proteinExistence type="predicted"/>
<organism evidence="1 2">
    <name type="scientific">Caballeronia sordidicola</name>
    <name type="common">Burkholderia sordidicola</name>
    <dbReference type="NCBI Taxonomy" id="196367"/>
    <lineage>
        <taxon>Bacteria</taxon>
        <taxon>Pseudomonadati</taxon>
        <taxon>Pseudomonadota</taxon>
        <taxon>Betaproteobacteria</taxon>
        <taxon>Burkholderiales</taxon>
        <taxon>Burkholderiaceae</taxon>
        <taxon>Caballeronia</taxon>
    </lineage>
</organism>
<dbReference type="Proteomes" id="UP000214720">
    <property type="component" value="Unassembled WGS sequence"/>
</dbReference>
<comment type="caution">
    <text evidence="1">The sequence shown here is derived from an EMBL/GenBank/DDBJ whole genome shotgun (WGS) entry which is preliminary data.</text>
</comment>
<sequence length="40" mass="4298">MAVTLPMHSGVEPRLIVMQRRACAGPLEDQPVNSRPGVSP</sequence>
<name>A0A226XAM3_CABSO</name>
<dbReference type="AlphaFoldDB" id="A0A226XAM3"/>
<evidence type="ECO:0000313" key="2">
    <source>
        <dbReference type="Proteomes" id="UP000214720"/>
    </source>
</evidence>
<reference evidence="2" key="1">
    <citation type="submission" date="2017-01" db="EMBL/GenBank/DDBJ databases">
        <title>Genome Analysis of Deinococcus marmoris KOPRI26562.</title>
        <authorList>
            <person name="Kim J.H."/>
            <person name="Oh H.-M."/>
        </authorList>
    </citation>
    <scope>NUCLEOTIDE SEQUENCE [LARGE SCALE GENOMIC DNA]</scope>
    <source>
        <strain evidence="2">PAMC 26633</strain>
    </source>
</reference>
<accession>A0A226XAM3</accession>